<evidence type="ECO:0000313" key="2">
    <source>
        <dbReference type="EMBL" id="KAL2098908.1"/>
    </source>
</evidence>
<name>A0ABD1KIE9_9TELE</name>
<sequence length="330" mass="37627">MNTGKERRTLCTVQETGVRECMESVNQDSQVLIEQALEKIRKCLGDGGTEDNHGNITCSNSLQSDINAALSRLTRCLTQGHASEMERPTEEMKEDEKSDQKARGSDQREIEEYLAVLQQRCANFRSLLNDQYEEHRMEMRALARVRVQEMAEREREMWEKDEVLLSSLISVAVRREKVMNDLRNQALSRALTGRHIYVLFAILTCLWFSFFPQNVSGQGSEWLSPRAADSAAISLHGNQADKINESSTSTQGVLKASDLKKIAKLEKRVRKADMKKHLRVKEKAAKLARRQDAVKKTDMDGKVVTGGFWKARPTSSWSLMSFFRRRKAAK</sequence>
<dbReference type="EMBL" id="JBHFQA010000005">
    <property type="protein sequence ID" value="KAL2098908.1"/>
    <property type="molecule type" value="Genomic_DNA"/>
</dbReference>
<feature type="compositionally biased region" description="Basic and acidic residues" evidence="1">
    <location>
        <begin position="83"/>
        <end position="106"/>
    </location>
</feature>
<organism evidence="2 3">
    <name type="scientific">Coilia grayii</name>
    <name type="common">Gray's grenadier anchovy</name>
    <dbReference type="NCBI Taxonomy" id="363190"/>
    <lineage>
        <taxon>Eukaryota</taxon>
        <taxon>Metazoa</taxon>
        <taxon>Chordata</taxon>
        <taxon>Craniata</taxon>
        <taxon>Vertebrata</taxon>
        <taxon>Euteleostomi</taxon>
        <taxon>Actinopterygii</taxon>
        <taxon>Neopterygii</taxon>
        <taxon>Teleostei</taxon>
        <taxon>Clupei</taxon>
        <taxon>Clupeiformes</taxon>
        <taxon>Clupeoidei</taxon>
        <taxon>Engraulidae</taxon>
        <taxon>Coilinae</taxon>
        <taxon>Coilia</taxon>
    </lineage>
</organism>
<gene>
    <name evidence="2" type="ORF">ACEWY4_005388</name>
</gene>
<dbReference type="Proteomes" id="UP001591681">
    <property type="component" value="Unassembled WGS sequence"/>
</dbReference>
<protein>
    <submittedName>
        <fullName evidence="2">Uncharacterized protein</fullName>
    </submittedName>
</protein>
<evidence type="ECO:0000256" key="1">
    <source>
        <dbReference type="SAM" id="MobiDB-lite"/>
    </source>
</evidence>
<comment type="caution">
    <text evidence="2">The sequence shown here is derived from an EMBL/GenBank/DDBJ whole genome shotgun (WGS) entry which is preliminary data.</text>
</comment>
<dbReference type="AlphaFoldDB" id="A0ABD1KIE9"/>
<keyword evidence="3" id="KW-1185">Reference proteome</keyword>
<evidence type="ECO:0000313" key="3">
    <source>
        <dbReference type="Proteomes" id="UP001591681"/>
    </source>
</evidence>
<reference evidence="2 3" key="1">
    <citation type="submission" date="2024-09" db="EMBL/GenBank/DDBJ databases">
        <title>A chromosome-level genome assembly of Gray's grenadier anchovy, Coilia grayii.</title>
        <authorList>
            <person name="Fu Z."/>
        </authorList>
    </citation>
    <scope>NUCLEOTIDE SEQUENCE [LARGE SCALE GENOMIC DNA]</scope>
    <source>
        <strain evidence="2">G4</strain>
        <tissue evidence="2">Muscle</tissue>
    </source>
</reference>
<feature type="region of interest" description="Disordered" evidence="1">
    <location>
        <begin position="79"/>
        <end position="106"/>
    </location>
</feature>
<proteinExistence type="predicted"/>
<accession>A0ABD1KIE9</accession>